<name>A0A1I0BXV8_9FIRM</name>
<dbReference type="RefSeq" id="WP_090441544.1">
    <property type="nucleotide sequence ID" value="NZ_FOHU01000004.1"/>
</dbReference>
<dbReference type="SMART" id="SM00897">
    <property type="entry name" value="FIST"/>
    <property type="match status" value="1"/>
</dbReference>
<evidence type="ECO:0000313" key="4">
    <source>
        <dbReference type="Proteomes" id="UP000199568"/>
    </source>
</evidence>
<feature type="domain" description="FIST" evidence="1">
    <location>
        <begin position="18"/>
        <end position="196"/>
    </location>
</feature>
<evidence type="ECO:0000259" key="1">
    <source>
        <dbReference type="SMART" id="SM00897"/>
    </source>
</evidence>
<dbReference type="InterPro" id="IPR019494">
    <property type="entry name" value="FIST_C"/>
</dbReference>
<dbReference type="SMART" id="SM01204">
    <property type="entry name" value="FIST_C"/>
    <property type="match status" value="1"/>
</dbReference>
<dbReference type="AlphaFoldDB" id="A0A1I0BXV8"/>
<dbReference type="PANTHER" id="PTHR40252">
    <property type="entry name" value="BLR0328 PROTEIN"/>
    <property type="match status" value="1"/>
</dbReference>
<dbReference type="OrthoDB" id="378730at2"/>
<evidence type="ECO:0000259" key="2">
    <source>
        <dbReference type="SMART" id="SM01204"/>
    </source>
</evidence>
<protein>
    <submittedName>
        <fullName evidence="3">FIST C domain-containing protein</fullName>
    </submittedName>
</protein>
<dbReference type="Pfam" id="PF10442">
    <property type="entry name" value="FIST_C"/>
    <property type="match status" value="1"/>
</dbReference>
<proteinExistence type="predicted"/>
<dbReference type="PANTHER" id="PTHR40252:SF2">
    <property type="entry name" value="BLR0328 PROTEIN"/>
    <property type="match status" value="1"/>
</dbReference>
<dbReference type="InterPro" id="IPR013702">
    <property type="entry name" value="FIST_domain_N"/>
</dbReference>
<reference evidence="3 4" key="1">
    <citation type="submission" date="2016-10" db="EMBL/GenBank/DDBJ databases">
        <authorList>
            <person name="de Groot N.N."/>
        </authorList>
    </citation>
    <scope>NUCLEOTIDE SEQUENCE [LARGE SCALE GENOMIC DNA]</scope>
    <source>
        <strain evidence="3 4">DSM 18979</strain>
    </source>
</reference>
<dbReference type="EMBL" id="FOHU01000004">
    <property type="protein sequence ID" value="SET11666.1"/>
    <property type="molecule type" value="Genomic_DNA"/>
</dbReference>
<dbReference type="STRING" id="426128.SAMN05660297_01462"/>
<feature type="domain" description="FIST C-domain" evidence="2">
    <location>
        <begin position="197"/>
        <end position="330"/>
    </location>
</feature>
<evidence type="ECO:0000313" key="3">
    <source>
        <dbReference type="EMBL" id="SET11666.1"/>
    </source>
</evidence>
<accession>A0A1I0BXV8</accession>
<dbReference type="Pfam" id="PF08495">
    <property type="entry name" value="FIST"/>
    <property type="match status" value="1"/>
</dbReference>
<organism evidence="3 4">
    <name type="scientific">Natronincola peptidivorans</name>
    <dbReference type="NCBI Taxonomy" id="426128"/>
    <lineage>
        <taxon>Bacteria</taxon>
        <taxon>Bacillati</taxon>
        <taxon>Bacillota</taxon>
        <taxon>Clostridia</taxon>
        <taxon>Peptostreptococcales</taxon>
        <taxon>Natronincolaceae</taxon>
        <taxon>Natronincola</taxon>
    </lineage>
</organism>
<gene>
    <name evidence="3" type="ORF">SAMN05660297_01462</name>
</gene>
<sequence>MYYSSLEELQSGFTKIEEAKLLLFIGEETSEEEISNLFSFLNQQDVDYMGGIFPGVIYQDTSYEKGFVIKNIYNVVFAQIFPLNSEAVVLPALQNKDISSLVLLDGLSPYINKFLKLLFTNYTDTVKYFGGGTGSIKLEQKPSVFCNGKLCQDSAVVVLFNKEVEIYTEHGWEIMEGPHVITAANENILEEINWRNGLDFYQEVIYDKIGQQLTKDNFFDIIKGFPLGIESEDSFIVRDPLAIVDDKKILCVSDIPNNSNAYILKGDKSSLLESSNKLCIDNRKSNSFLFDCVSRALFLEEDLHTELQNVSNKTPNEVVGALTIGEIASTKKGKLEFLNKTLVYCEID</sequence>
<keyword evidence="4" id="KW-1185">Reference proteome</keyword>
<dbReference type="Proteomes" id="UP000199568">
    <property type="component" value="Unassembled WGS sequence"/>
</dbReference>